<evidence type="ECO:0000256" key="2">
    <source>
        <dbReference type="SAM" id="Phobius"/>
    </source>
</evidence>
<dbReference type="GeneID" id="8049511"/>
<accession>B9WM69</accession>
<dbReference type="eggNOG" id="ENOG502QRTT">
    <property type="taxonomic scope" value="Eukaryota"/>
</dbReference>
<feature type="region of interest" description="Disordered" evidence="1">
    <location>
        <begin position="338"/>
        <end position="357"/>
    </location>
</feature>
<dbReference type="RefSeq" id="XP_002422178.1">
    <property type="nucleotide sequence ID" value="XM_002422133.1"/>
</dbReference>
<dbReference type="GO" id="GO:0005789">
    <property type="term" value="C:endoplasmic reticulum membrane"/>
    <property type="evidence" value="ECO:0007669"/>
    <property type="project" value="TreeGrafter"/>
</dbReference>
<feature type="transmembrane region" description="Helical" evidence="2">
    <location>
        <begin position="223"/>
        <end position="242"/>
    </location>
</feature>
<feature type="compositionally biased region" description="Low complexity" evidence="1">
    <location>
        <begin position="343"/>
        <end position="357"/>
    </location>
</feature>
<protein>
    <submittedName>
        <fullName evidence="4">ICE2 protein homologue, putative</fullName>
    </submittedName>
</protein>
<keyword evidence="2" id="KW-0812">Transmembrane</keyword>
<dbReference type="GO" id="GO:0000921">
    <property type="term" value="P:septin ring assembly"/>
    <property type="evidence" value="ECO:0007669"/>
    <property type="project" value="TreeGrafter"/>
</dbReference>
<sequence>MPIIKTISRSIRAILATLYLVLIILTIPLAFDVGGVNCGLAYSLTTLVIYFILTTIRILTHKSKYFQWISMIYYCQHFFIPSLLTYFLSYYSHSHNHNHNHNHGYSDDNKFNPIMIWRLVLINSTPIFTILEGFCSLLLIQAMGQTMSWLTIYKSDSWLIISLIGSGSIITASFYFLYRIYVLPFNIDMFSASLLGSILTTTMGLGLFGIISGKGSMIESSLLFAYIVKCIYETFPILSEAASKALANLFMLTTQNLKKEIPKIPPSILNPISEVIPFITSTLPSSFKGVWKFLIMAIKTLTLPLLLNLAYRIGVFYAATKIIPSLYQSVSYPLVTPPKTPQSGSSRQPSSVSLSSFKEVSSSTTTTTTTSVSEIEKSGKLKLKTKNSFRLKPPHHQPPSVIIRLIYAYSPCLIIAVYTHLMLSYNGELGTELKLWPLWSTSSSSSSNSNSNSNGWDNDIQLIVHPWQFWNWINMGTTLILYAAELSSNDNSSGGGNSLTSHWKVE</sequence>
<dbReference type="OrthoDB" id="5577218at2759"/>
<proteinExistence type="predicted"/>
<dbReference type="KEGG" id="cdu:CD36_32170"/>
<gene>
    <name evidence="3" type="ordered locus">Cd36_32170</name>
    <name evidence="4" type="ORF">CD36_32170</name>
</gene>
<organism evidence="4 5">
    <name type="scientific">Candida dubliniensis (strain CD36 / ATCC MYA-646 / CBS 7987 / NCPF 3949 / NRRL Y-17841)</name>
    <name type="common">Yeast</name>
    <dbReference type="NCBI Taxonomy" id="573826"/>
    <lineage>
        <taxon>Eukaryota</taxon>
        <taxon>Fungi</taxon>
        <taxon>Dikarya</taxon>
        <taxon>Ascomycota</taxon>
        <taxon>Saccharomycotina</taxon>
        <taxon>Pichiomycetes</taxon>
        <taxon>Debaryomycetaceae</taxon>
        <taxon>Candida/Lodderomyces clade</taxon>
        <taxon>Candida</taxon>
    </lineage>
</organism>
<keyword evidence="5" id="KW-1185">Reference proteome</keyword>
<dbReference type="InterPro" id="IPR013635">
    <property type="entry name" value="Ice2"/>
</dbReference>
<dbReference type="Pfam" id="PF08426">
    <property type="entry name" value="ICE2"/>
    <property type="match status" value="1"/>
</dbReference>
<dbReference type="AlphaFoldDB" id="B9WM69"/>
<feature type="transmembrane region" description="Helical" evidence="2">
    <location>
        <begin position="190"/>
        <end position="211"/>
    </location>
</feature>
<name>B9WM69_CANDC</name>
<feature type="transmembrane region" description="Helical" evidence="2">
    <location>
        <begin position="401"/>
        <end position="423"/>
    </location>
</feature>
<feature type="transmembrane region" description="Helical" evidence="2">
    <location>
        <begin position="71"/>
        <end position="91"/>
    </location>
</feature>
<dbReference type="Proteomes" id="UP000002605">
    <property type="component" value="Chromosome R"/>
</dbReference>
<dbReference type="PANTHER" id="PTHR31726:SF2">
    <property type="entry name" value="PROTEIN ICE2"/>
    <property type="match status" value="1"/>
</dbReference>
<reference evidence="4 5" key="1">
    <citation type="journal article" date="2009" name="Genome Res.">
        <title>Comparative genomics of the fungal pathogens Candida dubliniensis and Candida albicans.</title>
        <authorList>
            <person name="Jackson A.P."/>
            <person name="Gamble J.A."/>
            <person name="Yeomans T."/>
            <person name="Moran G.P."/>
            <person name="Saunders D."/>
            <person name="Harris D."/>
            <person name="Aslett M."/>
            <person name="Barrell J.F."/>
            <person name="Butler G."/>
            <person name="Citiulo F."/>
            <person name="Coleman D.C."/>
            <person name="de Groot P.W.J."/>
            <person name="Goodwin T.J."/>
            <person name="Quail M.A."/>
            <person name="McQuillan J."/>
            <person name="Munro C.A."/>
            <person name="Pain A."/>
            <person name="Poulter R.T."/>
            <person name="Rajandream M.A."/>
            <person name="Renauld H."/>
            <person name="Spiering M.J."/>
            <person name="Tivey A."/>
            <person name="Gow N.A.R."/>
            <person name="Barrell B."/>
            <person name="Sullivan D.J."/>
            <person name="Berriman M."/>
        </authorList>
    </citation>
    <scope>NUCLEOTIDE SEQUENCE [LARGE SCALE GENOMIC DNA]</scope>
    <source>
        <strain evidence="5">CD36 / ATCC MYA-646 / CBS 7987 / NCPF 3949 / NRRL Y-17841</strain>
    </source>
</reference>
<dbReference type="GO" id="GO:0032541">
    <property type="term" value="C:cortical endoplasmic reticulum"/>
    <property type="evidence" value="ECO:0007669"/>
    <property type="project" value="TreeGrafter"/>
</dbReference>
<evidence type="ECO:0000313" key="4">
    <source>
        <dbReference type="EMBL" id="CAX40182.1"/>
    </source>
</evidence>
<feature type="transmembrane region" description="Helical" evidence="2">
    <location>
        <begin position="159"/>
        <end position="178"/>
    </location>
</feature>
<evidence type="ECO:0000313" key="5">
    <source>
        <dbReference type="Proteomes" id="UP000002605"/>
    </source>
</evidence>
<dbReference type="GO" id="GO:0048309">
    <property type="term" value="P:endoplasmic reticulum inheritance"/>
    <property type="evidence" value="ECO:0007669"/>
    <property type="project" value="TreeGrafter"/>
</dbReference>
<keyword evidence="2" id="KW-1133">Transmembrane helix</keyword>
<keyword evidence="2" id="KW-0472">Membrane</keyword>
<dbReference type="EMBL" id="FM992695">
    <property type="protein sequence ID" value="CAX40182.1"/>
    <property type="molecule type" value="Genomic_DNA"/>
</dbReference>
<dbReference type="PANTHER" id="PTHR31726">
    <property type="entry name" value="PROTEIN ICE2"/>
    <property type="match status" value="1"/>
</dbReference>
<feature type="transmembrane region" description="Helical" evidence="2">
    <location>
        <begin position="12"/>
        <end position="33"/>
    </location>
</feature>
<dbReference type="CGD" id="CAL0000171487">
    <property type="gene designation" value="Cd36_32170"/>
</dbReference>
<dbReference type="GO" id="GO:0097038">
    <property type="term" value="C:perinuclear endoplasmic reticulum"/>
    <property type="evidence" value="ECO:0007669"/>
    <property type="project" value="TreeGrafter"/>
</dbReference>
<feature type="transmembrane region" description="Helical" evidence="2">
    <location>
        <begin position="115"/>
        <end position="139"/>
    </location>
</feature>
<evidence type="ECO:0000313" key="3">
    <source>
        <dbReference type="CGD" id="CAL0000171487"/>
    </source>
</evidence>
<dbReference type="VEuPathDB" id="FungiDB:CD36_32170"/>
<evidence type="ECO:0000256" key="1">
    <source>
        <dbReference type="SAM" id="MobiDB-lite"/>
    </source>
</evidence>
<dbReference type="HOGENOM" id="CLU_027878_2_0_1"/>
<feature type="transmembrane region" description="Helical" evidence="2">
    <location>
        <begin position="290"/>
        <end position="311"/>
    </location>
</feature>
<feature type="transmembrane region" description="Helical" evidence="2">
    <location>
        <begin position="39"/>
        <end position="59"/>
    </location>
</feature>